<protein>
    <submittedName>
        <fullName evidence="1">Uncharacterized protein</fullName>
    </submittedName>
</protein>
<gene>
    <name evidence="1" type="ORF">N7472_005299</name>
</gene>
<accession>A0A9W9MF13</accession>
<keyword evidence="2" id="KW-1185">Reference proteome</keyword>
<sequence>MSRFSCHPPEILIIGGGVMRLFLTRPAPSYNIPNALQLLHQSPALLQRHVGSLMGTSGTVTQEHLHIAET</sequence>
<reference evidence="1" key="1">
    <citation type="submission" date="2022-11" db="EMBL/GenBank/DDBJ databases">
        <authorList>
            <person name="Petersen C."/>
        </authorList>
    </citation>
    <scope>NUCLEOTIDE SEQUENCE</scope>
    <source>
        <strain evidence="1">IBT 16849</strain>
    </source>
</reference>
<dbReference type="EMBL" id="JAPQKP010000003">
    <property type="protein sequence ID" value="KAJ5200095.1"/>
    <property type="molecule type" value="Genomic_DNA"/>
</dbReference>
<evidence type="ECO:0000313" key="1">
    <source>
        <dbReference type="EMBL" id="KAJ5200095.1"/>
    </source>
</evidence>
<organism evidence="1 2">
    <name type="scientific">Penicillium cf. griseofulvum</name>
    <dbReference type="NCBI Taxonomy" id="2972120"/>
    <lineage>
        <taxon>Eukaryota</taxon>
        <taxon>Fungi</taxon>
        <taxon>Dikarya</taxon>
        <taxon>Ascomycota</taxon>
        <taxon>Pezizomycotina</taxon>
        <taxon>Eurotiomycetes</taxon>
        <taxon>Eurotiomycetidae</taxon>
        <taxon>Eurotiales</taxon>
        <taxon>Aspergillaceae</taxon>
        <taxon>Penicillium</taxon>
    </lineage>
</organism>
<dbReference type="Proteomes" id="UP001150879">
    <property type="component" value="Unassembled WGS sequence"/>
</dbReference>
<name>A0A9W9MF13_9EURO</name>
<dbReference type="AlphaFoldDB" id="A0A9W9MF13"/>
<comment type="caution">
    <text evidence="1">The sequence shown here is derived from an EMBL/GenBank/DDBJ whole genome shotgun (WGS) entry which is preliminary data.</text>
</comment>
<proteinExistence type="predicted"/>
<evidence type="ECO:0000313" key="2">
    <source>
        <dbReference type="Proteomes" id="UP001150879"/>
    </source>
</evidence>
<reference evidence="1" key="2">
    <citation type="journal article" date="2023" name="IMA Fungus">
        <title>Comparative genomic study of the Penicillium genus elucidates a diverse pangenome and 15 lateral gene transfer events.</title>
        <authorList>
            <person name="Petersen C."/>
            <person name="Sorensen T."/>
            <person name="Nielsen M.R."/>
            <person name="Sondergaard T.E."/>
            <person name="Sorensen J.L."/>
            <person name="Fitzpatrick D.A."/>
            <person name="Frisvad J.C."/>
            <person name="Nielsen K.L."/>
        </authorList>
    </citation>
    <scope>NUCLEOTIDE SEQUENCE</scope>
    <source>
        <strain evidence="1">IBT 16849</strain>
    </source>
</reference>